<evidence type="ECO:0000313" key="3">
    <source>
        <dbReference type="Proteomes" id="UP000703661"/>
    </source>
</evidence>
<dbReference type="AlphaFoldDB" id="A0A9P6T1M0"/>
<evidence type="ECO:0000313" key="2">
    <source>
        <dbReference type="EMBL" id="KAG0018390.1"/>
    </source>
</evidence>
<sequence length="231" mass="26023">MNHVIRDDQTVLKIHSIGPYFEDVNEIHDNALDCEVVRASGRDAGEYMQEWADRRVPMSKNANVRFNPALVTLHYRPGTVDSFIPGKFSERFMFPGEKSLGFAFRCQCHSVKDLLEVDAKWDVFHTHNLTGPYSDTQSYYEANWIKSVEERAGSEDGESRLEMKEGSDQKRIEELKSELRDLLSNSSTSASIASAYTESPLHPTSDMPTSSSSGSFNTVDENLSKLDMVSP</sequence>
<gene>
    <name evidence="2" type="ORF">BGZ80_007218</name>
</gene>
<name>A0A9P6T1M0_9FUNG</name>
<protein>
    <submittedName>
        <fullName evidence="2">Uncharacterized protein</fullName>
    </submittedName>
</protein>
<accession>A0A9P6T1M0</accession>
<dbReference type="EMBL" id="JAAAID010000366">
    <property type="protein sequence ID" value="KAG0018390.1"/>
    <property type="molecule type" value="Genomic_DNA"/>
</dbReference>
<proteinExistence type="predicted"/>
<dbReference type="OrthoDB" id="2437318at2759"/>
<keyword evidence="3" id="KW-1185">Reference proteome</keyword>
<feature type="region of interest" description="Disordered" evidence="1">
    <location>
        <begin position="194"/>
        <end position="231"/>
    </location>
</feature>
<organism evidence="2 3">
    <name type="scientific">Entomortierella chlamydospora</name>
    <dbReference type="NCBI Taxonomy" id="101097"/>
    <lineage>
        <taxon>Eukaryota</taxon>
        <taxon>Fungi</taxon>
        <taxon>Fungi incertae sedis</taxon>
        <taxon>Mucoromycota</taxon>
        <taxon>Mortierellomycotina</taxon>
        <taxon>Mortierellomycetes</taxon>
        <taxon>Mortierellales</taxon>
        <taxon>Mortierellaceae</taxon>
        <taxon>Entomortierella</taxon>
    </lineage>
</organism>
<dbReference type="Proteomes" id="UP000703661">
    <property type="component" value="Unassembled WGS sequence"/>
</dbReference>
<comment type="caution">
    <text evidence="2">The sequence shown here is derived from an EMBL/GenBank/DDBJ whole genome shotgun (WGS) entry which is preliminary data.</text>
</comment>
<reference evidence="2" key="1">
    <citation type="journal article" date="2020" name="Fungal Divers.">
        <title>Resolving the Mortierellaceae phylogeny through synthesis of multi-gene phylogenetics and phylogenomics.</title>
        <authorList>
            <person name="Vandepol N."/>
            <person name="Liber J."/>
            <person name="Desiro A."/>
            <person name="Na H."/>
            <person name="Kennedy M."/>
            <person name="Barry K."/>
            <person name="Grigoriev I.V."/>
            <person name="Miller A.N."/>
            <person name="O'Donnell K."/>
            <person name="Stajich J.E."/>
            <person name="Bonito G."/>
        </authorList>
    </citation>
    <scope>NUCLEOTIDE SEQUENCE</scope>
    <source>
        <strain evidence="2">NRRL 2769</strain>
    </source>
</reference>
<evidence type="ECO:0000256" key="1">
    <source>
        <dbReference type="SAM" id="MobiDB-lite"/>
    </source>
</evidence>